<evidence type="ECO:0000313" key="1">
    <source>
        <dbReference type="EMBL" id="KAK3402428.1"/>
    </source>
</evidence>
<organism evidence="1 2">
    <name type="scientific">Sordaria brevicollis</name>
    <dbReference type="NCBI Taxonomy" id="83679"/>
    <lineage>
        <taxon>Eukaryota</taxon>
        <taxon>Fungi</taxon>
        <taxon>Dikarya</taxon>
        <taxon>Ascomycota</taxon>
        <taxon>Pezizomycotina</taxon>
        <taxon>Sordariomycetes</taxon>
        <taxon>Sordariomycetidae</taxon>
        <taxon>Sordariales</taxon>
        <taxon>Sordariaceae</taxon>
        <taxon>Sordaria</taxon>
    </lineage>
</organism>
<evidence type="ECO:0000313" key="2">
    <source>
        <dbReference type="Proteomes" id="UP001281003"/>
    </source>
</evidence>
<accession>A0AAE0UFS4</accession>
<dbReference type="AlphaFoldDB" id="A0AAE0UFS4"/>
<reference evidence="1" key="2">
    <citation type="submission" date="2023-07" db="EMBL/GenBank/DDBJ databases">
        <authorList>
            <consortium name="Lawrence Berkeley National Laboratory"/>
            <person name="Haridas S."/>
            <person name="Hensen N."/>
            <person name="Bonometti L."/>
            <person name="Westerberg I."/>
            <person name="Brannstrom I.O."/>
            <person name="Guillou S."/>
            <person name="Cros-Aarteil S."/>
            <person name="Calhoun S."/>
            <person name="Kuo A."/>
            <person name="Mondo S."/>
            <person name="Pangilinan J."/>
            <person name="Riley R."/>
            <person name="LaButti K."/>
            <person name="Andreopoulos B."/>
            <person name="Lipzen A."/>
            <person name="Chen C."/>
            <person name="Yanf M."/>
            <person name="Daum C."/>
            <person name="Ng V."/>
            <person name="Clum A."/>
            <person name="Steindorff A."/>
            <person name="Ohm R."/>
            <person name="Martin F."/>
            <person name="Silar P."/>
            <person name="Natvig D."/>
            <person name="Lalanne C."/>
            <person name="Gautier V."/>
            <person name="Ament-velasquez S.L."/>
            <person name="Kruys A."/>
            <person name="Hutchinson M.I."/>
            <person name="Powell A.J."/>
            <person name="Barry K."/>
            <person name="Miller A.N."/>
            <person name="Grigoriev I.V."/>
            <person name="Debuchy R."/>
            <person name="Gladieux P."/>
            <person name="Thoren M.H."/>
            <person name="Johannesson H."/>
        </authorList>
    </citation>
    <scope>NUCLEOTIDE SEQUENCE</scope>
    <source>
        <strain evidence="1">FGSC 1904</strain>
    </source>
</reference>
<reference evidence="1" key="1">
    <citation type="journal article" date="2023" name="Mol. Phylogenet. Evol.">
        <title>Genome-scale phylogeny and comparative genomics of the fungal order Sordariales.</title>
        <authorList>
            <person name="Hensen N."/>
            <person name="Bonometti L."/>
            <person name="Westerberg I."/>
            <person name="Brannstrom I.O."/>
            <person name="Guillou S."/>
            <person name="Cros-Aarteil S."/>
            <person name="Calhoun S."/>
            <person name="Haridas S."/>
            <person name="Kuo A."/>
            <person name="Mondo S."/>
            <person name="Pangilinan J."/>
            <person name="Riley R."/>
            <person name="LaButti K."/>
            <person name="Andreopoulos B."/>
            <person name="Lipzen A."/>
            <person name="Chen C."/>
            <person name="Yan M."/>
            <person name="Daum C."/>
            <person name="Ng V."/>
            <person name="Clum A."/>
            <person name="Steindorff A."/>
            <person name="Ohm R.A."/>
            <person name="Martin F."/>
            <person name="Silar P."/>
            <person name="Natvig D.O."/>
            <person name="Lalanne C."/>
            <person name="Gautier V."/>
            <person name="Ament-Velasquez S.L."/>
            <person name="Kruys A."/>
            <person name="Hutchinson M.I."/>
            <person name="Powell A.J."/>
            <person name="Barry K."/>
            <person name="Miller A.N."/>
            <person name="Grigoriev I.V."/>
            <person name="Debuchy R."/>
            <person name="Gladieux P."/>
            <person name="Hiltunen Thoren M."/>
            <person name="Johannesson H."/>
        </authorList>
    </citation>
    <scope>NUCLEOTIDE SEQUENCE</scope>
    <source>
        <strain evidence="1">FGSC 1904</strain>
    </source>
</reference>
<dbReference type="EMBL" id="JAUTDP010000001">
    <property type="protein sequence ID" value="KAK3402428.1"/>
    <property type="molecule type" value="Genomic_DNA"/>
</dbReference>
<name>A0AAE0UFS4_SORBR</name>
<comment type="caution">
    <text evidence="1">The sequence shown here is derived from an EMBL/GenBank/DDBJ whole genome shotgun (WGS) entry which is preliminary data.</text>
</comment>
<sequence length="205" mass="24871">MNKARLIIAEISFKIIIIFKRPIYILLLGATEPEESNIFIGSRLILRVKKYKIEFGTVYLNNWFLRLSDRLTNLGRYIYINWGIGVYTLYKGNYNYKEKKKRKLKKKVKFKRYIIYIRVVRWRSNSIGLNNFKEFDKYIIYTVNILYIRLTECIIYTSKYIIYTKKYIIYIGVNTLYIRLSKYILYTIRVKVNRNNPATWNIINT</sequence>
<proteinExistence type="predicted"/>
<gene>
    <name evidence="1" type="ORF">B0T20DRAFT_388147</name>
</gene>
<protein>
    <submittedName>
        <fullName evidence="1">Uncharacterized protein</fullName>
    </submittedName>
</protein>
<keyword evidence="2" id="KW-1185">Reference proteome</keyword>
<dbReference type="Proteomes" id="UP001281003">
    <property type="component" value="Unassembled WGS sequence"/>
</dbReference>